<dbReference type="InterPro" id="IPR011993">
    <property type="entry name" value="PH-like_dom_sf"/>
</dbReference>
<dbReference type="EMBL" id="SPNW01000010">
    <property type="protein sequence ID" value="TIA91790.1"/>
    <property type="molecule type" value="Genomic_DNA"/>
</dbReference>
<evidence type="ECO:0000259" key="2">
    <source>
        <dbReference type="PROSITE" id="PS50003"/>
    </source>
</evidence>
<dbReference type="Gene3D" id="2.30.29.30">
    <property type="entry name" value="Pleckstrin-homology domain (PH domain)/Phosphotyrosine-binding domain (PTB)"/>
    <property type="match status" value="1"/>
</dbReference>
<feature type="compositionally biased region" description="Polar residues" evidence="1">
    <location>
        <begin position="352"/>
        <end position="366"/>
    </location>
</feature>
<dbReference type="SUPFAM" id="SSF50729">
    <property type="entry name" value="PH domain-like"/>
    <property type="match status" value="1"/>
</dbReference>
<accession>A0A4T0FTW9</accession>
<dbReference type="AlphaFoldDB" id="A0A4T0FTW9"/>
<protein>
    <recommendedName>
        <fullName evidence="2">PH domain-containing protein</fullName>
    </recommendedName>
</protein>
<dbReference type="CDD" id="cd00821">
    <property type="entry name" value="PH"/>
    <property type="match status" value="1"/>
</dbReference>
<feature type="region of interest" description="Disordered" evidence="1">
    <location>
        <begin position="220"/>
        <end position="366"/>
    </location>
</feature>
<feature type="compositionally biased region" description="Basic and acidic residues" evidence="1">
    <location>
        <begin position="319"/>
        <end position="338"/>
    </location>
</feature>
<comment type="caution">
    <text evidence="3">The sequence shown here is derived from an EMBL/GenBank/DDBJ whole genome shotgun (WGS) entry which is preliminary data.</text>
</comment>
<evidence type="ECO:0000313" key="3">
    <source>
        <dbReference type="EMBL" id="TIA91790.1"/>
    </source>
</evidence>
<name>A0A4T0FTW9_9BASI</name>
<organism evidence="3 4">
    <name type="scientific">Wallemia hederae</name>
    <dbReference type="NCBI Taxonomy" id="1540922"/>
    <lineage>
        <taxon>Eukaryota</taxon>
        <taxon>Fungi</taxon>
        <taxon>Dikarya</taxon>
        <taxon>Basidiomycota</taxon>
        <taxon>Wallemiomycotina</taxon>
        <taxon>Wallemiomycetes</taxon>
        <taxon>Wallemiales</taxon>
        <taxon>Wallemiaceae</taxon>
        <taxon>Wallemia</taxon>
    </lineage>
</organism>
<dbReference type="PANTHER" id="PTHR38700">
    <property type="entry name" value="YALI0E22418P"/>
    <property type="match status" value="1"/>
</dbReference>
<keyword evidence="4" id="KW-1185">Reference proteome</keyword>
<dbReference type="Proteomes" id="UP000310189">
    <property type="component" value="Unassembled WGS sequence"/>
</dbReference>
<evidence type="ECO:0000313" key="4">
    <source>
        <dbReference type="Proteomes" id="UP000310189"/>
    </source>
</evidence>
<gene>
    <name evidence="3" type="ORF">E3P99_00934</name>
</gene>
<dbReference type="InterPro" id="IPR001849">
    <property type="entry name" value="PH_domain"/>
</dbReference>
<dbReference type="Pfam" id="PF00169">
    <property type="entry name" value="PH"/>
    <property type="match status" value="1"/>
</dbReference>
<dbReference type="PANTHER" id="PTHR38700:SF1">
    <property type="entry name" value="PH DOMAIN-CONTAINING PROTEIN"/>
    <property type="match status" value="1"/>
</dbReference>
<feature type="compositionally biased region" description="Polar residues" evidence="1">
    <location>
        <begin position="231"/>
        <end position="272"/>
    </location>
</feature>
<dbReference type="SMART" id="SM00233">
    <property type="entry name" value="PH"/>
    <property type="match status" value="1"/>
</dbReference>
<dbReference type="OrthoDB" id="43122at2759"/>
<feature type="domain" description="PH" evidence="2">
    <location>
        <begin position="83"/>
        <end position="206"/>
    </location>
</feature>
<feature type="compositionally biased region" description="Polar residues" evidence="1">
    <location>
        <begin position="298"/>
        <end position="316"/>
    </location>
</feature>
<dbReference type="PROSITE" id="PS50003">
    <property type="entry name" value="PH_DOMAIN"/>
    <property type="match status" value="1"/>
</dbReference>
<reference evidence="3 4" key="1">
    <citation type="submission" date="2019-03" db="EMBL/GenBank/DDBJ databases">
        <title>Sequencing 23 genomes of Wallemia ichthyophaga.</title>
        <authorList>
            <person name="Gostincar C."/>
        </authorList>
    </citation>
    <scope>NUCLEOTIDE SEQUENCE [LARGE SCALE GENOMIC DNA]</scope>
    <source>
        <strain evidence="3 4">EXF-5753</strain>
    </source>
</reference>
<proteinExistence type="predicted"/>
<sequence>MYEIQDNSRGLDVIKFALSTNKLIIHNPRNKVNLYEINSHLRRSVRNFEKLYDITDNWSDDDSNGCFLIDSHSNYLKDSLSERKSRDAVIEYSTTVQMQVSPGKWSKRYLQLFNDTLHLSKSDKAKDKHFICNMVSYDVYTLTKLYPGAPKPQRIFDDTLYGHIFVVKSQDNSSLFEKKEDYSHVFAVTDSHACRDWVKALTQSRTHALIHERPWLFKHPRESRGHHKTVTESSPEFNTKLTPTKSISRSKSQSRPTAAATDNTLARSRSQVRSHDASLSRSKSQMRPRKGSDHHSPHSQTKLVQLTDESIFTQGSLLARRESEKDKGSPSFLKHDPSIKSTKSNITRKRSGTVNSISNYPTSRSR</sequence>
<evidence type="ECO:0000256" key="1">
    <source>
        <dbReference type="SAM" id="MobiDB-lite"/>
    </source>
</evidence>